<gene>
    <name evidence="2" type="ORF">TCNE_LOCUS7308</name>
</gene>
<proteinExistence type="predicted"/>
<accession>A0A183UFN8</accession>
<feature type="transmembrane region" description="Helical" evidence="1">
    <location>
        <begin position="12"/>
        <end position="31"/>
    </location>
</feature>
<keyword evidence="1" id="KW-0472">Membrane</keyword>
<dbReference type="EMBL" id="UYWY01019656">
    <property type="protein sequence ID" value="VDM38629.1"/>
    <property type="molecule type" value="Genomic_DNA"/>
</dbReference>
<reference evidence="2 3" key="2">
    <citation type="submission" date="2018-11" db="EMBL/GenBank/DDBJ databases">
        <authorList>
            <consortium name="Pathogen Informatics"/>
        </authorList>
    </citation>
    <scope>NUCLEOTIDE SEQUENCE [LARGE SCALE GENOMIC DNA]</scope>
</reference>
<name>A0A183UFN8_TOXCA</name>
<reference evidence="4" key="1">
    <citation type="submission" date="2016-06" db="UniProtKB">
        <authorList>
            <consortium name="WormBaseParasite"/>
        </authorList>
    </citation>
    <scope>IDENTIFICATION</scope>
</reference>
<keyword evidence="3" id="KW-1185">Reference proteome</keyword>
<dbReference type="AlphaFoldDB" id="A0A183UFN8"/>
<evidence type="ECO:0000313" key="3">
    <source>
        <dbReference type="Proteomes" id="UP000050794"/>
    </source>
</evidence>
<sequence length="183" mass="21004">MAHTLRHHAAQRLVIFIGTLAIIYGLSYAIGDLDGRVLARYYCFNAPRELKEECISGYLYSKYTSEIRQGKLSGLKYEDQVAVFQKTQERATRRAYEEAETIESERQTSNEINYWWFLKYPAHFGMGVLFSALLLGFHLDEIYARMVVTSDARAKHGEKFEGMSSFQESLRGELLGIVLSLII</sequence>
<evidence type="ECO:0000313" key="2">
    <source>
        <dbReference type="EMBL" id="VDM38629.1"/>
    </source>
</evidence>
<evidence type="ECO:0000256" key="1">
    <source>
        <dbReference type="SAM" id="Phobius"/>
    </source>
</evidence>
<protein>
    <submittedName>
        <fullName evidence="4">ABC transmembrane type-1 domain-containing protein</fullName>
    </submittedName>
</protein>
<organism evidence="3 4">
    <name type="scientific">Toxocara canis</name>
    <name type="common">Canine roundworm</name>
    <dbReference type="NCBI Taxonomy" id="6265"/>
    <lineage>
        <taxon>Eukaryota</taxon>
        <taxon>Metazoa</taxon>
        <taxon>Ecdysozoa</taxon>
        <taxon>Nematoda</taxon>
        <taxon>Chromadorea</taxon>
        <taxon>Rhabditida</taxon>
        <taxon>Spirurina</taxon>
        <taxon>Ascaridomorpha</taxon>
        <taxon>Ascaridoidea</taxon>
        <taxon>Toxocaridae</taxon>
        <taxon>Toxocara</taxon>
    </lineage>
</organism>
<evidence type="ECO:0000313" key="4">
    <source>
        <dbReference type="WBParaSite" id="TCNE_0000730801-mRNA-1"/>
    </source>
</evidence>
<dbReference type="Proteomes" id="UP000050794">
    <property type="component" value="Unassembled WGS sequence"/>
</dbReference>
<dbReference type="WBParaSite" id="TCNE_0000730801-mRNA-1">
    <property type="protein sequence ID" value="TCNE_0000730801-mRNA-1"/>
    <property type="gene ID" value="TCNE_0000730801"/>
</dbReference>
<feature type="transmembrane region" description="Helical" evidence="1">
    <location>
        <begin position="120"/>
        <end position="139"/>
    </location>
</feature>
<keyword evidence="1" id="KW-1133">Transmembrane helix</keyword>
<keyword evidence="1" id="KW-0812">Transmembrane</keyword>